<dbReference type="Proteomes" id="UP001341840">
    <property type="component" value="Unassembled WGS sequence"/>
</dbReference>
<gene>
    <name evidence="2" type="ORF">PIB30_094025</name>
</gene>
<evidence type="ECO:0000256" key="1">
    <source>
        <dbReference type="SAM" id="MobiDB-lite"/>
    </source>
</evidence>
<evidence type="ECO:0000313" key="2">
    <source>
        <dbReference type="EMBL" id="MED6128059.1"/>
    </source>
</evidence>
<comment type="caution">
    <text evidence="2">The sequence shown here is derived from an EMBL/GenBank/DDBJ whole genome shotgun (WGS) entry which is preliminary data.</text>
</comment>
<accession>A0ABU6RW15</accession>
<reference evidence="2 3" key="1">
    <citation type="journal article" date="2023" name="Plants (Basel)">
        <title>Bridging the Gap: Combining Genomics and Transcriptomics Approaches to Understand Stylosanthes scabra, an Orphan Legume from the Brazilian Caatinga.</title>
        <authorList>
            <person name="Ferreira-Neto J.R.C."/>
            <person name="da Silva M.D."/>
            <person name="Binneck E."/>
            <person name="de Melo N.F."/>
            <person name="da Silva R.H."/>
            <person name="de Melo A.L.T.M."/>
            <person name="Pandolfi V."/>
            <person name="Bustamante F.O."/>
            <person name="Brasileiro-Vidal A.C."/>
            <person name="Benko-Iseppon A.M."/>
        </authorList>
    </citation>
    <scope>NUCLEOTIDE SEQUENCE [LARGE SCALE GENOMIC DNA]</scope>
    <source>
        <tissue evidence="2">Leaves</tissue>
    </source>
</reference>
<protein>
    <submittedName>
        <fullName evidence="2">Uncharacterized protein</fullName>
    </submittedName>
</protein>
<proteinExistence type="predicted"/>
<feature type="region of interest" description="Disordered" evidence="1">
    <location>
        <begin position="28"/>
        <end position="89"/>
    </location>
</feature>
<keyword evidence="3" id="KW-1185">Reference proteome</keyword>
<dbReference type="EMBL" id="JASCZI010032254">
    <property type="protein sequence ID" value="MED6128059.1"/>
    <property type="molecule type" value="Genomic_DNA"/>
</dbReference>
<evidence type="ECO:0000313" key="3">
    <source>
        <dbReference type="Proteomes" id="UP001341840"/>
    </source>
</evidence>
<sequence>MADQRQTPSTEELFALVTTLLAELQQLRESQNSNGVAHGDGNRGVGGGGDGDGEGNDDDNIQSSDDISSSDDDHASQGSDNDNCDRTPTVRTTTHALDTLSDLFTNHFAASVIYAHDSDYLSTMIARKPSSFFFLNTRAIPASEPDQVVSL</sequence>
<organism evidence="2 3">
    <name type="scientific">Stylosanthes scabra</name>
    <dbReference type="NCBI Taxonomy" id="79078"/>
    <lineage>
        <taxon>Eukaryota</taxon>
        <taxon>Viridiplantae</taxon>
        <taxon>Streptophyta</taxon>
        <taxon>Embryophyta</taxon>
        <taxon>Tracheophyta</taxon>
        <taxon>Spermatophyta</taxon>
        <taxon>Magnoliopsida</taxon>
        <taxon>eudicotyledons</taxon>
        <taxon>Gunneridae</taxon>
        <taxon>Pentapetalae</taxon>
        <taxon>rosids</taxon>
        <taxon>fabids</taxon>
        <taxon>Fabales</taxon>
        <taxon>Fabaceae</taxon>
        <taxon>Papilionoideae</taxon>
        <taxon>50 kb inversion clade</taxon>
        <taxon>dalbergioids sensu lato</taxon>
        <taxon>Dalbergieae</taxon>
        <taxon>Pterocarpus clade</taxon>
        <taxon>Stylosanthes</taxon>
    </lineage>
</organism>
<feature type="compositionally biased region" description="Acidic residues" evidence="1">
    <location>
        <begin position="51"/>
        <end position="60"/>
    </location>
</feature>
<name>A0ABU6RW15_9FABA</name>